<reference evidence="3" key="1">
    <citation type="submission" date="2020-10" db="EMBL/GenBank/DDBJ databases">
        <title>The Whole-Genome Sequence of Metschnikowia persimmonesis, a Novel Endophytic Yeast Species Isolated from Medicinal Plant Diospyros kaki Thumb.</title>
        <authorList>
            <person name="Rahmat E."/>
            <person name="Kang Y."/>
        </authorList>
    </citation>
    <scope>NUCLEOTIDE SEQUENCE</scope>
    <source>
        <strain evidence="3">KIOM G15050</strain>
    </source>
</reference>
<organism evidence="3 4">
    <name type="scientific">Metschnikowia pulcherrima</name>
    <dbReference type="NCBI Taxonomy" id="27326"/>
    <lineage>
        <taxon>Eukaryota</taxon>
        <taxon>Fungi</taxon>
        <taxon>Dikarya</taxon>
        <taxon>Ascomycota</taxon>
        <taxon>Saccharomycotina</taxon>
        <taxon>Pichiomycetes</taxon>
        <taxon>Metschnikowiaceae</taxon>
        <taxon>Metschnikowia</taxon>
    </lineage>
</organism>
<accession>A0A8H7GYA3</accession>
<sequence length="97" mass="10752">MPPRRAAPLDSLVLVALCWVLLEDDEDDVREVHDDAITLEVGKLNDVVRESVDEEVTVESSLDPPKSRLKKDFQDDPDDEVPSVKVELLLAADATAE</sequence>
<protein>
    <recommendedName>
        <fullName evidence="5">Secreted protein</fullName>
    </recommendedName>
</protein>
<evidence type="ECO:0000313" key="4">
    <source>
        <dbReference type="Proteomes" id="UP000649328"/>
    </source>
</evidence>
<evidence type="ECO:0000256" key="1">
    <source>
        <dbReference type="SAM" id="MobiDB-lite"/>
    </source>
</evidence>
<keyword evidence="2" id="KW-0732">Signal</keyword>
<feature type="chain" id="PRO_5034602849" description="Secreted protein" evidence="2">
    <location>
        <begin position="24"/>
        <end position="97"/>
    </location>
</feature>
<dbReference type="Proteomes" id="UP000649328">
    <property type="component" value="Unassembled WGS sequence"/>
</dbReference>
<evidence type="ECO:0000313" key="3">
    <source>
        <dbReference type="EMBL" id="KAF8003923.1"/>
    </source>
</evidence>
<name>A0A8H7GYA3_9ASCO</name>
<feature type="region of interest" description="Disordered" evidence="1">
    <location>
        <begin position="55"/>
        <end position="80"/>
    </location>
</feature>
<gene>
    <name evidence="3" type="ORF">HF325_001371</name>
</gene>
<evidence type="ECO:0000256" key="2">
    <source>
        <dbReference type="SAM" id="SignalP"/>
    </source>
</evidence>
<evidence type="ECO:0008006" key="5">
    <source>
        <dbReference type="Google" id="ProtNLM"/>
    </source>
</evidence>
<dbReference type="EMBL" id="JACBPP010000002">
    <property type="protein sequence ID" value="KAF8003923.1"/>
    <property type="molecule type" value="Genomic_DNA"/>
</dbReference>
<dbReference type="AlphaFoldDB" id="A0A8H7GYA3"/>
<keyword evidence="4" id="KW-1185">Reference proteome</keyword>
<comment type="caution">
    <text evidence="3">The sequence shown here is derived from an EMBL/GenBank/DDBJ whole genome shotgun (WGS) entry which is preliminary data.</text>
</comment>
<proteinExistence type="predicted"/>
<feature type="signal peptide" evidence="2">
    <location>
        <begin position="1"/>
        <end position="23"/>
    </location>
</feature>